<evidence type="ECO:0000259" key="3">
    <source>
        <dbReference type="PROSITE" id="PS00497"/>
    </source>
</evidence>
<evidence type="ECO:0000256" key="2">
    <source>
        <dbReference type="ARBA" id="ARBA00023008"/>
    </source>
</evidence>
<dbReference type="PANTHER" id="PTHR11474">
    <property type="entry name" value="TYROSINASE FAMILY MEMBER"/>
    <property type="match status" value="1"/>
</dbReference>
<evidence type="ECO:0000256" key="1">
    <source>
        <dbReference type="ARBA" id="ARBA00022723"/>
    </source>
</evidence>
<proteinExistence type="predicted"/>
<dbReference type="Gene3D" id="1.10.1280.10">
    <property type="entry name" value="Di-copper center containing domain from catechol oxidase"/>
    <property type="match status" value="1"/>
</dbReference>
<dbReference type="PANTHER" id="PTHR11474:SF126">
    <property type="entry name" value="TYROSINASE-LIKE PROTEIN TYR-1-RELATED"/>
    <property type="match status" value="1"/>
</dbReference>
<feature type="domain" description="Tyrosinase copper-binding" evidence="3">
    <location>
        <begin position="124"/>
        <end position="141"/>
    </location>
</feature>
<evidence type="ECO:0000259" key="4">
    <source>
        <dbReference type="PROSITE" id="PS00498"/>
    </source>
</evidence>
<keyword evidence="1" id="KW-0479">Metal-binding</keyword>
<reference evidence="5" key="1">
    <citation type="submission" date="2022-10" db="EMBL/GenBank/DDBJ databases">
        <title>Determination and structural analysis of whole genome sequence of Sarocladium strictum F4-1.</title>
        <authorList>
            <person name="Hu L."/>
            <person name="Jiang Y."/>
        </authorList>
    </citation>
    <scope>NUCLEOTIDE SEQUENCE</scope>
    <source>
        <strain evidence="5">F4-1</strain>
    </source>
</reference>
<dbReference type="PROSITE" id="PS00498">
    <property type="entry name" value="TYROSINASE_2"/>
    <property type="match status" value="1"/>
</dbReference>
<protein>
    <recommendedName>
        <fullName evidence="3 4">Tyrosinase copper-binding domain-containing protein</fullName>
    </recommendedName>
</protein>
<keyword evidence="6" id="KW-1185">Reference proteome</keyword>
<dbReference type="AlphaFoldDB" id="A0AA39LAW8"/>
<dbReference type="InterPro" id="IPR050316">
    <property type="entry name" value="Tyrosinase/Hemocyanin"/>
</dbReference>
<name>A0AA39LAW8_SARSR</name>
<keyword evidence="2" id="KW-0186">Copper</keyword>
<dbReference type="PRINTS" id="PR00092">
    <property type="entry name" value="TYROSINASE"/>
</dbReference>
<dbReference type="SUPFAM" id="SSF48056">
    <property type="entry name" value="Di-copper centre-containing domain"/>
    <property type="match status" value="1"/>
</dbReference>
<evidence type="ECO:0000313" key="5">
    <source>
        <dbReference type="EMBL" id="KAK0390498.1"/>
    </source>
</evidence>
<evidence type="ECO:0000313" key="6">
    <source>
        <dbReference type="Proteomes" id="UP001175261"/>
    </source>
</evidence>
<dbReference type="GO" id="GO:0016491">
    <property type="term" value="F:oxidoreductase activity"/>
    <property type="evidence" value="ECO:0007669"/>
    <property type="project" value="InterPro"/>
</dbReference>
<dbReference type="PROSITE" id="PS00497">
    <property type="entry name" value="TYROSINASE_1"/>
    <property type="match status" value="1"/>
</dbReference>
<accession>A0AA39LAW8</accession>
<dbReference type="InterPro" id="IPR002227">
    <property type="entry name" value="Tyrosinase_Cu-bd"/>
</dbReference>
<dbReference type="EMBL" id="JAPDFR010000001">
    <property type="protein sequence ID" value="KAK0390498.1"/>
    <property type="molecule type" value="Genomic_DNA"/>
</dbReference>
<dbReference type="Proteomes" id="UP001175261">
    <property type="component" value="Unassembled WGS sequence"/>
</dbReference>
<dbReference type="InterPro" id="IPR008922">
    <property type="entry name" value="Di-copper_centre_dom_sf"/>
</dbReference>
<organism evidence="5 6">
    <name type="scientific">Sarocladium strictum</name>
    <name type="common">Black bundle disease fungus</name>
    <name type="synonym">Acremonium strictum</name>
    <dbReference type="NCBI Taxonomy" id="5046"/>
    <lineage>
        <taxon>Eukaryota</taxon>
        <taxon>Fungi</taxon>
        <taxon>Dikarya</taxon>
        <taxon>Ascomycota</taxon>
        <taxon>Pezizomycotina</taxon>
        <taxon>Sordariomycetes</taxon>
        <taxon>Hypocreomycetidae</taxon>
        <taxon>Hypocreales</taxon>
        <taxon>Sarocladiaceae</taxon>
        <taxon>Sarocladium</taxon>
    </lineage>
</organism>
<gene>
    <name evidence="5" type="ORF">NLU13_0002</name>
</gene>
<feature type="domain" description="Tyrosinase copper-binding" evidence="4">
    <location>
        <begin position="301"/>
        <end position="312"/>
    </location>
</feature>
<comment type="caution">
    <text evidence="5">The sequence shown here is derived from an EMBL/GenBank/DDBJ whole genome shotgun (WGS) entry which is preliminary data.</text>
</comment>
<sequence length="383" mass="43631">MELLPKPYFLSCYYKWRRIDQRFSKLNMSGSFSRRFGRPLLLLLLLFRWAIPLNATPFPERKCRSPIVRKEWRTLTRGEQTEYLTAVKCFMSKPGITPRADAPGAVSRYDDLIVTHIHQTFDIHYVGHFLPWHRWFTALYEKSLRDECGYRGAQPYWDWTLDVTTLCKFTKSPVFDPVFGFGGNGPYVPSNNTDGIDVPGRRGGGCVKDGPFKDMVVNLGPLSDLSGNPRCLKPDFSPYFAGRYLGMNQTKLTLDQPDFGSFSRVVEGGPSFDTSGVHGGGHYGVGGTYGQMGDLYTSPADPIFFLHHANLDRIWWSWQTQDLSRRLKDISGPIYLMDYTNSQGGNVTLDFEITMGLNAKNITIRDTMDIRGNAFCFTYDKLY</sequence>
<dbReference type="Pfam" id="PF00264">
    <property type="entry name" value="Tyrosinase"/>
    <property type="match status" value="1"/>
</dbReference>
<dbReference type="GO" id="GO:0046872">
    <property type="term" value="F:metal ion binding"/>
    <property type="evidence" value="ECO:0007669"/>
    <property type="project" value="UniProtKB-KW"/>
</dbReference>